<keyword evidence="2" id="KW-0472">Membrane</keyword>
<dbReference type="OrthoDB" id="2112051at2759"/>
<dbReference type="AlphaFoldDB" id="A0A6P7ZX11"/>
<dbReference type="Pfam" id="PF24536">
    <property type="entry name" value="NXPE4_C"/>
    <property type="match status" value="1"/>
</dbReference>
<evidence type="ECO:0000313" key="5">
    <source>
        <dbReference type="RefSeq" id="XP_030077865.1"/>
    </source>
</evidence>
<dbReference type="RefSeq" id="XP_030077865.1">
    <property type="nucleotide sequence ID" value="XM_030222005.1"/>
</dbReference>
<feature type="transmembrane region" description="Helical" evidence="2">
    <location>
        <begin position="20"/>
        <end position="39"/>
    </location>
</feature>
<evidence type="ECO:0000256" key="2">
    <source>
        <dbReference type="SAM" id="Phobius"/>
    </source>
</evidence>
<feature type="transmembrane region" description="Helical" evidence="2">
    <location>
        <begin position="51"/>
        <end position="71"/>
    </location>
</feature>
<sequence length="616" mass="71530">MRGKEEIHQIKSVRMSYKSFLALLTINVIVLILWFSLIIEKEIHQIKSVRMSYKSFLALLTINVIVLILWFSLIIEKEIHQIKSVRMSYKSFLALLTINVIVLILWFSLIIEKCSWECCTSYLGTIIWNREPPMVRSRATEIKLNKIDQLVLNVTFTHMDSITSAEKSRATILNPKDKYCNGDSLTIQLDMSNYLGGRKNYGGDFLRARIYSSKLKAGASGRIDDLNNGSYLVHFTLSWEGRVQFSLLLFHPSEAVSALWKARNKGFNNIIFTGKFASSTHEAYTECGFHLNSTAELCEYLDQRDEEFFYCVKPPHLACGAFVSLYSRNREHSYLEHFEKPLFDRSRIGVEIPRNFETLEVSRCERGDAPLKEKCKIGMESPYPSGYFLQNEWFPNFCKLSSFKTVNEINACLKGKIIYLLGDSTLRQWMLYFTKTLKTLRFFDIYGNGQHKELLALDMDRNIKLHWKKHWHPFVTQHLHSVKDDAYVTRQIDQLAGGPNMVIVVKLGQHFRPFPLHIFIRRMFNIRRAIERLFLRSPDTKVILGIENTREMNSEMERFSDFHGYVQCLALKDIFQGLNIGIIDAWDMTIASAANSAHPSEDIVRNQINMFLTYIC</sequence>
<dbReference type="GeneID" id="115482307"/>
<evidence type="ECO:0000259" key="3">
    <source>
        <dbReference type="Pfam" id="PF24536"/>
    </source>
</evidence>
<evidence type="ECO:0000313" key="4">
    <source>
        <dbReference type="Proteomes" id="UP000515156"/>
    </source>
</evidence>
<reference evidence="5" key="1">
    <citation type="submission" date="2025-08" db="UniProtKB">
        <authorList>
            <consortium name="RefSeq"/>
        </authorList>
    </citation>
    <scope>IDENTIFICATION</scope>
</reference>
<gene>
    <name evidence="5" type="primary">LOC115482307</name>
</gene>
<proteinExistence type="inferred from homology"/>
<accession>A0A6P7ZX11</accession>
<dbReference type="Pfam" id="PF06312">
    <property type="entry name" value="Neurexophilin"/>
    <property type="match status" value="1"/>
</dbReference>
<dbReference type="KEGG" id="muo:115482307"/>
<comment type="similarity">
    <text evidence="1">Belongs to the NXPE family.</text>
</comment>
<dbReference type="PANTHER" id="PTHR16165:SF3">
    <property type="entry name" value="NXPE FAMILY MEMBER 1"/>
    <property type="match status" value="1"/>
</dbReference>
<organism evidence="4 5">
    <name type="scientific">Microcaecilia unicolor</name>
    <dbReference type="NCBI Taxonomy" id="1415580"/>
    <lineage>
        <taxon>Eukaryota</taxon>
        <taxon>Metazoa</taxon>
        <taxon>Chordata</taxon>
        <taxon>Craniata</taxon>
        <taxon>Vertebrata</taxon>
        <taxon>Euteleostomi</taxon>
        <taxon>Amphibia</taxon>
        <taxon>Gymnophiona</taxon>
        <taxon>Siphonopidae</taxon>
        <taxon>Microcaecilia</taxon>
    </lineage>
</organism>
<dbReference type="InterPro" id="IPR014756">
    <property type="entry name" value="Ig_E-set"/>
</dbReference>
<protein>
    <submittedName>
        <fullName evidence="5">NXPE family member 1-like isoform X1</fullName>
    </submittedName>
</protein>
<dbReference type="InterPro" id="IPR057106">
    <property type="entry name" value="NXPE4_C"/>
</dbReference>
<feature type="domain" description="NXPE C-terminal" evidence="3">
    <location>
        <begin position="393"/>
        <end position="616"/>
    </location>
</feature>
<keyword evidence="2" id="KW-1133">Transmembrane helix</keyword>
<keyword evidence="2" id="KW-0812">Transmembrane</keyword>
<feature type="transmembrane region" description="Helical" evidence="2">
    <location>
        <begin position="92"/>
        <end position="111"/>
    </location>
</feature>
<dbReference type="InterPro" id="IPR026845">
    <property type="entry name" value="NXPH/NXPE"/>
</dbReference>
<dbReference type="InParanoid" id="A0A6P7ZX11"/>
<dbReference type="FunCoup" id="A0A6P7ZX11">
    <property type="interactions" value="20"/>
</dbReference>
<evidence type="ECO:0000256" key="1">
    <source>
        <dbReference type="ARBA" id="ARBA00005431"/>
    </source>
</evidence>
<dbReference type="Proteomes" id="UP000515156">
    <property type="component" value="Chromosome 12"/>
</dbReference>
<keyword evidence="4" id="KW-1185">Reference proteome</keyword>
<name>A0A6P7ZX11_9AMPH</name>
<dbReference type="PANTHER" id="PTHR16165">
    <property type="entry name" value="NXPE FAMILY MEMBER"/>
    <property type="match status" value="1"/>
</dbReference>
<dbReference type="SUPFAM" id="SSF81296">
    <property type="entry name" value="E set domains"/>
    <property type="match status" value="1"/>
</dbReference>